<dbReference type="InterPro" id="IPR019826">
    <property type="entry name" value="Carboxylesterase_B_AS"/>
</dbReference>
<dbReference type="VEuPathDB" id="FungiDB:MELLADRAFT_31298"/>
<dbReference type="EC" id="3.1.1.-" evidence="3"/>
<dbReference type="PROSITE" id="PS00122">
    <property type="entry name" value="CARBOXYLESTERASE_B_1"/>
    <property type="match status" value="1"/>
</dbReference>
<dbReference type="InterPro" id="IPR050309">
    <property type="entry name" value="Type-B_Carboxylest/Lipase"/>
</dbReference>
<dbReference type="Gene3D" id="3.40.50.1820">
    <property type="entry name" value="alpha/beta hydrolase"/>
    <property type="match status" value="1"/>
</dbReference>
<dbReference type="KEGG" id="mlr:MELLADRAFT_31298"/>
<accession>F4RLD1</accession>
<dbReference type="RefSeq" id="XP_007409850.1">
    <property type="nucleotide sequence ID" value="XM_007409788.1"/>
</dbReference>
<dbReference type="GO" id="GO:0016787">
    <property type="term" value="F:hydrolase activity"/>
    <property type="evidence" value="ECO:0007669"/>
    <property type="project" value="UniProtKB-KW"/>
</dbReference>
<dbReference type="InterPro" id="IPR029058">
    <property type="entry name" value="AB_hydrolase_fold"/>
</dbReference>
<dbReference type="SUPFAM" id="SSF53474">
    <property type="entry name" value="alpha/beta-Hydrolases"/>
    <property type="match status" value="1"/>
</dbReference>
<dbReference type="EMBL" id="GL883106">
    <property type="protein sequence ID" value="EGG06890.1"/>
    <property type="molecule type" value="Genomic_DNA"/>
</dbReference>
<dbReference type="HOGENOM" id="CLU_006586_12_6_1"/>
<reference evidence="6" key="1">
    <citation type="journal article" date="2011" name="Proc. Natl. Acad. Sci. U.S.A.">
        <title>Obligate biotrophy features unraveled by the genomic analysis of rust fungi.</title>
        <authorList>
            <person name="Duplessis S."/>
            <person name="Cuomo C.A."/>
            <person name="Lin Y.-C."/>
            <person name="Aerts A."/>
            <person name="Tisserant E."/>
            <person name="Veneault-Fourrey C."/>
            <person name="Joly D.L."/>
            <person name="Hacquard S."/>
            <person name="Amselem J."/>
            <person name="Cantarel B.L."/>
            <person name="Chiu R."/>
            <person name="Coutinho P.M."/>
            <person name="Feau N."/>
            <person name="Field M."/>
            <person name="Frey P."/>
            <person name="Gelhaye E."/>
            <person name="Goldberg J."/>
            <person name="Grabherr M.G."/>
            <person name="Kodira C.D."/>
            <person name="Kohler A."/>
            <person name="Kuees U."/>
            <person name="Lindquist E.A."/>
            <person name="Lucas S.M."/>
            <person name="Mago R."/>
            <person name="Mauceli E."/>
            <person name="Morin E."/>
            <person name="Murat C."/>
            <person name="Pangilinan J.L."/>
            <person name="Park R."/>
            <person name="Pearson M."/>
            <person name="Quesneville H."/>
            <person name="Rouhier N."/>
            <person name="Sakthikumar S."/>
            <person name="Salamov A.A."/>
            <person name="Schmutz J."/>
            <person name="Selles B."/>
            <person name="Shapiro H."/>
            <person name="Tanguay P."/>
            <person name="Tuskan G.A."/>
            <person name="Henrissat B."/>
            <person name="Van de Peer Y."/>
            <person name="Rouze P."/>
            <person name="Ellis J.G."/>
            <person name="Dodds P.N."/>
            <person name="Schein J.E."/>
            <person name="Zhong S."/>
            <person name="Hamelin R.C."/>
            <person name="Grigoriev I.V."/>
            <person name="Szabo L.J."/>
            <person name="Martin F."/>
        </authorList>
    </citation>
    <scope>NUCLEOTIDE SEQUENCE [LARGE SCALE GENOMIC DNA]</scope>
    <source>
        <strain evidence="6">98AG31 / pathotype 3-4-7</strain>
    </source>
</reference>
<keyword evidence="2 3" id="KW-0378">Hydrolase</keyword>
<evidence type="ECO:0000256" key="2">
    <source>
        <dbReference type="ARBA" id="ARBA00022801"/>
    </source>
</evidence>
<comment type="similarity">
    <text evidence="1 3">Belongs to the type-B carboxylesterase/lipase family.</text>
</comment>
<gene>
    <name evidence="5" type="ORF">MELLADRAFT_31298</name>
</gene>
<organism evidence="6">
    <name type="scientific">Melampsora larici-populina (strain 98AG31 / pathotype 3-4-7)</name>
    <name type="common">Poplar leaf rust fungus</name>
    <dbReference type="NCBI Taxonomy" id="747676"/>
    <lineage>
        <taxon>Eukaryota</taxon>
        <taxon>Fungi</taxon>
        <taxon>Dikarya</taxon>
        <taxon>Basidiomycota</taxon>
        <taxon>Pucciniomycotina</taxon>
        <taxon>Pucciniomycetes</taxon>
        <taxon>Pucciniales</taxon>
        <taxon>Melampsoraceae</taxon>
        <taxon>Melampsora</taxon>
    </lineage>
</organism>
<evidence type="ECO:0000256" key="3">
    <source>
        <dbReference type="RuleBase" id="RU361235"/>
    </source>
</evidence>
<dbReference type="Pfam" id="PF00135">
    <property type="entry name" value="COesterase"/>
    <property type="match status" value="1"/>
</dbReference>
<dbReference type="eggNOG" id="KOG4389">
    <property type="taxonomic scope" value="Eukaryota"/>
</dbReference>
<feature type="non-terminal residue" evidence="5">
    <location>
        <position position="68"/>
    </location>
</feature>
<dbReference type="InterPro" id="IPR002018">
    <property type="entry name" value="CarbesteraseB"/>
</dbReference>
<dbReference type="PANTHER" id="PTHR11559">
    <property type="entry name" value="CARBOXYLESTERASE"/>
    <property type="match status" value="1"/>
</dbReference>
<evidence type="ECO:0000313" key="5">
    <source>
        <dbReference type="EMBL" id="EGG06890.1"/>
    </source>
</evidence>
<dbReference type="AlphaFoldDB" id="F4RLD1"/>
<dbReference type="Proteomes" id="UP000001072">
    <property type="component" value="Unassembled WGS sequence"/>
</dbReference>
<dbReference type="STRING" id="747676.F4RLD1"/>
<evidence type="ECO:0000313" key="6">
    <source>
        <dbReference type="Proteomes" id="UP000001072"/>
    </source>
</evidence>
<proteinExistence type="inferred from homology"/>
<feature type="domain" description="Carboxylesterase type B" evidence="4">
    <location>
        <begin position="4"/>
        <end position="68"/>
    </location>
</feature>
<protein>
    <recommendedName>
        <fullName evidence="3">Carboxylic ester hydrolase</fullName>
        <ecNumber evidence="3">3.1.1.-</ecNumber>
    </recommendedName>
</protein>
<evidence type="ECO:0000256" key="1">
    <source>
        <dbReference type="ARBA" id="ARBA00005964"/>
    </source>
</evidence>
<keyword evidence="6" id="KW-1185">Reference proteome</keyword>
<dbReference type="OrthoDB" id="408631at2759"/>
<feature type="non-terminal residue" evidence="5">
    <location>
        <position position="1"/>
    </location>
</feature>
<sequence length="68" mass="7159">AGVGNLGLKDQRLATKWVQKYISEFGGDPSKVTIFGESSGAIAVSYHLLINNGDNEGLFRAAICESGS</sequence>
<name>F4RLD1_MELLP</name>
<dbReference type="InParanoid" id="F4RLD1"/>
<dbReference type="GeneID" id="18927138"/>
<evidence type="ECO:0000259" key="4">
    <source>
        <dbReference type="Pfam" id="PF00135"/>
    </source>
</evidence>